<accession>A0ACB9TAR7</accession>
<evidence type="ECO:0000313" key="2">
    <source>
        <dbReference type="Proteomes" id="UP001056778"/>
    </source>
</evidence>
<keyword evidence="1" id="KW-0687">Ribonucleoprotein</keyword>
<dbReference type="EMBL" id="CM043018">
    <property type="protein sequence ID" value="KAI4463887.1"/>
    <property type="molecule type" value="Genomic_DNA"/>
</dbReference>
<proteinExistence type="predicted"/>
<comment type="caution">
    <text evidence="1">The sequence shown here is derived from an EMBL/GenBank/DDBJ whole genome shotgun (WGS) entry which is preliminary data.</text>
</comment>
<dbReference type="Proteomes" id="UP001056778">
    <property type="component" value="Chromosome 4"/>
</dbReference>
<gene>
    <name evidence="1" type="ORF">MML48_4g00018807</name>
</gene>
<sequence length="188" mass="21631">MYKLLGTIESCVDSKLSTSIYDDPSNNFAQTPGHFLTFTPLSDYNSLKQTIQKITHLQLRNTQNSLRLYSSASPQAEEELDKLYKRVELELRGNDPAVLNSYAKFATMAGNNLNIESKSWNLRKPTHERHTVLKSVHIYKKHRVQYEVRTYYAFVQYKHLTGSTADTLLEYIQRNLPEGVALKTSKVN</sequence>
<protein>
    <submittedName>
        <fullName evidence="1">Mitochondrial 28s ribosomal protein s10</fullName>
    </submittedName>
</protein>
<name>A0ACB9TAR7_HOLOL</name>
<keyword evidence="1" id="KW-0689">Ribosomal protein</keyword>
<keyword evidence="2" id="KW-1185">Reference proteome</keyword>
<reference evidence="1" key="1">
    <citation type="submission" date="2022-04" db="EMBL/GenBank/DDBJ databases">
        <title>Chromosome-scale genome assembly of Holotrichia oblita Faldermann.</title>
        <authorList>
            <person name="Rongchong L."/>
        </authorList>
    </citation>
    <scope>NUCLEOTIDE SEQUENCE</scope>
    <source>
        <strain evidence="1">81SQS9</strain>
    </source>
</reference>
<organism evidence="1 2">
    <name type="scientific">Holotrichia oblita</name>
    <name type="common">Chafer beetle</name>
    <dbReference type="NCBI Taxonomy" id="644536"/>
    <lineage>
        <taxon>Eukaryota</taxon>
        <taxon>Metazoa</taxon>
        <taxon>Ecdysozoa</taxon>
        <taxon>Arthropoda</taxon>
        <taxon>Hexapoda</taxon>
        <taxon>Insecta</taxon>
        <taxon>Pterygota</taxon>
        <taxon>Neoptera</taxon>
        <taxon>Endopterygota</taxon>
        <taxon>Coleoptera</taxon>
        <taxon>Polyphaga</taxon>
        <taxon>Scarabaeiformia</taxon>
        <taxon>Scarabaeidae</taxon>
        <taxon>Melolonthinae</taxon>
        <taxon>Holotrichia</taxon>
    </lineage>
</organism>
<evidence type="ECO:0000313" key="1">
    <source>
        <dbReference type="EMBL" id="KAI4463887.1"/>
    </source>
</evidence>